<evidence type="ECO:0000313" key="2">
    <source>
        <dbReference type="EMBL" id="ELZ98995.1"/>
    </source>
</evidence>
<keyword evidence="1" id="KW-1133">Transmembrane helix</keyword>
<keyword evidence="1" id="KW-0812">Transmembrane</keyword>
<accession>M0IQM1</accession>
<evidence type="ECO:0000256" key="1">
    <source>
        <dbReference type="SAM" id="Phobius"/>
    </source>
</evidence>
<keyword evidence="1" id="KW-0472">Membrane</keyword>
<comment type="caution">
    <text evidence="2">The sequence shown here is derived from an EMBL/GenBank/DDBJ whole genome shotgun (WGS) entry which is preliminary data.</text>
</comment>
<evidence type="ECO:0000313" key="3">
    <source>
        <dbReference type="Proteomes" id="UP000011550"/>
    </source>
</evidence>
<proteinExistence type="predicted"/>
<name>M0IQM1_9EURY</name>
<gene>
    <name evidence="2" type="ORF">C440_01525</name>
</gene>
<organism evidence="2 3">
    <name type="scientific">Haloferax mucosum ATCC BAA-1512</name>
    <dbReference type="NCBI Taxonomy" id="662479"/>
    <lineage>
        <taxon>Archaea</taxon>
        <taxon>Methanobacteriati</taxon>
        <taxon>Methanobacteriota</taxon>
        <taxon>Stenosarchaea group</taxon>
        <taxon>Halobacteria</taxon>
        <taxon>Halobacteriales</taxon>
        <taxon>Haloferacaceae</taxon>
        <taxon>Haloferax</taxon>
    </lineage>
</organism>
<dbReference type="EMBL" id="AOLN01000001">
    <property type="protein sequence ID" value="ELZ98995.1"/>
    <property type="molecule type" value="Genomic_DNA"/>
</dbReference>
<dbReference type="PATRIC" id="fig|662479.7.peg.316"/>
<reference evidence="2 3" key="1">
    <citation type="journal article" date="2014" name="PLoS Genet.">
        <title>Phylogenetically driven sequencing of extremely halophilic archaea reveals strategies for static and dynamic osmo-response.</title>
        <authorList>
            <person name="Becker E.A."/>
            <person name="Seitzer P.M."/>
            <person name="Tritt A."/>
            <person name="Larsen D."/>
            <person name="Krusor M."/>
            <person name="Yao A.I."/>
            <person name="Wu D."/>
            <person name="Madern D."/>
            <person name="Eisen J.A."/>
            <person name="Darling A.E."/>
            <person name="Facciotti M.T."/>
        </authorList>
    </citation>
    <scope>NUCLEOTIDE SEQUENCE [LARGE SCALE GENOMIC DNA]</scope>
    <source>
        <strain evidence="2 3">ATCC BAA-1512</strain>
    </source>
</reference>
<dbReference type="STRING" id="662479.C440_01525"/>
<dbReference type="OrthoDB" id="271722at2157"/>
<keyword evidence="3" id="KW-1185">Reference proteome</keyword>
<feature type="transmembrane region" description="Helical" evidence="1">
    <location>
        <begin position="6"/>
        <end position="23"/>
    </location>
</feature>
<sequence>MIDRLGLWFVCGIILWVFGTRIFDSAGHLLDTAIVLRSVSADGPDEGGTLDSEPVTIVGEVVVTDPAWAADRVVDEFDRGVGAYLWRTTAPSKEGNTIDFDTWSVQPARRNRDTGLESGQFSVATGTDSLRVDPSWLQEQYDTARLRELSPGWSNWITFRHSLWKSPAVHLTTDETIRTFDQVPDLFENIDAEPLEDYQLHSIPVRDGETITVCGQYTVENGERVIRGGDGAPLAISDQGLDEFRRYLRRRLLKHGFGVVALSATIVAIWYSL</sequence>
<feature type="transmembrane region" description="Helical" evidence="1">
    <location>
        <begin position="252"/>
        <end position="271"/>
    </location>
</feature>
<dbReference type="RefSeq" id="WP_008317567.1">
    <property type="nucleotide sequence ID" value="NZ_AOLN01000001.1"/>
</dbReference>
<dbReference type="Proteomes" id="UP000011550">
    <property type="component" value="Unassembled WGS sequence"/>
</dbReference>
<protein>
    <submittedName>
        <fullName evidence="2">Uncharacterized protein</fullName>
    </submittedName>
</protein>
<dbReference type="AlphaFoldDB" id="M0IQM1"/>